<dbReference type="RefSeq" id="WP_089388961.1">
    <property type="nucleotide sequence ID" value="NZ_FZNM01000013.1"/>
</dbReference>
<name>A0A238XXF7_9RHOB</name>
<evidence type="ECO:0000313" key="4">
    <source>
        <dbReference type="Proteomes" id="UP000292859"/>
    </source>
</evidence>
<reference evidence="1" key="2">
    <citation type="submission" date="2017-06" db="EMBL/GenBank/DDBJ databases">
        <authorList>
            <person name="Kim H.J."/>
            <person name="Triplett B.A."/>
        </authorList>
    </citation>
    <scope>NUCLEOTIDE SEQUENCE [LARGE SCALE GENOMIC DNA]</scope>
    <source>
        <strain evidence="1">DSM 26170</strain>
    </source>
</reference>
<proteinExistence type="predicted"/>
<organism evidence="1 3">
    <name type="scientific">Paracoccus sediminis</name>
    <dbReference type="NCBI Taxonomy" id="1214787"/>
    <lineage>
        <taxon>Bacteria</taxon>
        <taxon>Pseudomonadati</taxon>
        <taxon>Pseudomonadota</taxon>
        <taxon>Alphaproteobacteria</taxon>
        <taxon>Rhodobacterales</taxon>
        <taxon>Paracoccaceae</taxon>
        <taxon>Paracoccus</taxon>
    </lineage>
</organism>
<sequence length="59" mass="6767">MEPFDSVAKAASGMARMMWRETHDQRDPGVTEAEVYLELVAQCVRALRAEKPPYVMRIQ</sequence>
<accession>A0A238XXF7</accession>
<dbReference type="Proteomes" id="UP000292859">
    <property type="component" value="Unassembled WGS sequence"/>
</dbReference>
<gene>
    <name evidence="2" type="ORF">EYF88_15260</name>
    <name evidence="1" type="ORF">SAMN06265378_1132</name>
</gene>
<evidence type="ECO:0000313" key="2">
    <source>
        <dbReference type="EMBL" id="TBN47560.1"/>
    </source>
</evidence>
<dbReference type="EMBL" id="SIRL01000013">
    <property type="protein sequence ID" value="TBN47560.1"/>
    <property type="molecule type" value="Genomic_DNA"/>
</dbReference>
<dbReference type="EMBL" id="FZNM01000013">
    <property type="protein sequence ID" value="SNR63034.1"/>
    <property type="molecule type" value="Genomic_DNA"/>
</dbReference>
<keyword evidence="4" id="KW-1185">Reference proteome</keyword>
<evidence type="ECO:0000313" key="3">
    <source>
        <dbReference type="Proteomes" id="UP000198409"/>
    </source>
</evidence>
<reference evidence="3" key="1">
    <citation type="submission" date="2017-06" db="EMBL/GenBank/DDBJ databases">
        <authorList>
            <person name="Varghese N."/>
            <person name="Submissions S."/>
        </authorList>
    </citation>
    <scope>NUCLEOTIDE SEQUENCE [LARGE SCALE GENOMIC DNA]</scope>
    <source>
        <strain evidence="3">DSM 26170</strain>
    </source>
</reference>
<dbReference type="AlphaFoldDB" id="A0A238XXF7"/>
<dbReference type="Proteomes" id="UP000198409">
    <property type="component" value="Unassembled WGS sequence"/>
</dbReference>
<reference evidence="2 4" key="3">
    <citation type="submission" date="2019-02" db="EMBL/GenBank/DDBJ databases">
        <authorList>
            <person name="Zhang G."/>
        </authorList>
    </citation>
    <scope>NUCLEOTIDE SEQUENCE [LARGE SCALE GENOMIC DNA]</scope>
    <source>
        <strain evidence="2 4">CMB17</strain>
    </source>
</reference>
<evidence type="ECO:0000313" key="1">
    <source>
        <dbReference type="EMBL" id="SNR63034.1"/>
    </source>
</evidence>
<protein>
    <submittedName>
        <fullName evidence="1">Uncharacterized protein</fullName>
    </submittedName>
</protein>